<evidence type="ECO:0000313" key="1">
    <source>
        <dbReference type="EMBL" id="SHG33020.1"/>
    </source>
</evidence>
<dbReference type="RefSeq" id="WP_062184315.1">
    <property type="nucleotide sequence ID" value="NZ_BBXL01000026.1"/>
</dbReference>
<dbReference type="AlphaFoldDB" id="A0A1M5IYH2"/>
<evidence type="ECO:0000313" key="2">
    <source>
        <dbReference type="Proteomes" id="UP000184480"/>
    </source>
</evidence>
<sequence>MKTIKDYTNEQLRYGIARCEARLSGILPFGLMRNETMVKEALKEYRNELQKRGQNELDFK</sequence>
<gene>
    <name evidence="1" type="ORF">SAMN05444362_12150</name>
</gene>
<keyword evidence="2" id="KW-1185">Reference proteome</keyword>
<dbReference type="STRING" id="1346286.SAMN05444362_12150"/>
<dbReference type="OrthoDB" id="9932234at2"/>
<name>A0A1M5IYH2_9BACT</name>
<dbReference type="EMBL" id="FQUC01000021">
    <property type="protein sequence ID" value="SHG33020.1"/>
    <property type="molecule type" value="Genomic_DNA"/>
</dbReference>
<accession>A0A1M5IYH2</accession>
<proteinExistence type="predicted"/>
<reference evidence="2" key="1">
    <citation type="submission" date="2016-11" db="EMBL/GenBank/DDBJ databases">
        <authorList>
            <person name="Varghese N."/>
            <person name="Submissions S."/>
        </authorList>
    </citation>
    <scope>NUCLEOTIDE SEQUENCE [LARGE SCALE GENOMIC DNA]</scope>
    <source>
        <strain evidence="2">DSM 27370</strain>
    </source>
</reference>
<organism evidence="1 2">
    <name type="scientific">Dysgonomonas macrotermitis</name>
    <dbReference type="NCBI Taxonomy" id="1346286"/>
    <lineage>
        <taxon>Bacteria</taxon>
        <taxon>Pseudomonadati</taxon>
        <taxon>Bacteroidota</taxon>
        <taxon>Bacteroidia</taxon>
        <taxon>Bacteroidales</taxon>
        <taxon>Dysgonomonadaceae</taxon>
        <taxon>Dysgonomonas</taxon>
    </lineage>
</organism>
<dbReference type="Proteomes" id="UP000184480">
    <property type="component" value="Unassembled WGS sequence"/>
</dbReference>
<protein>
    <submittedName>
        <fullName evidence="1">Uncharacterized protein</fullName>
    </submittedName>
</protein>